<evidence type="ECO:0000313" key="2">
    <source>
        <dbReference type="Proteomes" id="UP000594014"/>
    </source>
</evidence>
<keyword evidence="2" id="KW-1185">Reference proteome</keyword>
<organism evidence="1 2">
    <name type="scientific">Anoxybacterium hadale</name>
    <dbReference type="NCBI Taxonomy" id="3408580"/>
    <lineage>
        <taxon>Bacteria</taxon>
        <taxon>Bacillati</taxon>
        <taxon>Bacillota</taxon>
        <taxon>Clostridia</taxon>
        <taxon>Peptostreptococcales</taxon>
        <taxon>Anaerovoracaceae</taxon>
        <taxon>Anoxybacterium</taxon>
    </lineage>
</organism>
<dbReference type="EMBL" id="CP042469">
    <property type="protein sequence ID" value="QOX62314.1"/>
    <property type="molecule type" value="Genomic_DNA"/>
</dbReference>
<keyword evidence="1" id="KW-0489">Methyltransferase</keyword>
<keyword evidence="1" id="KW-0808">Transferase</keyword>
<dbReference type="Proteomes" id="UP000594014">
    <property type="component" value="Chromosome"/>
</dbReference>
<reference evidence="1" key="1">
    <citation type="submission" date="2019-08" db="EMBL/GenBank/DDBJ databases">
        <title>Genome sequence of Clostridiales bacterium MT110.</title>
        <authorList>
            <person name="Cao J."/>
        </authorList>
    </citation>
    <scope>NUCLEOTIDE SEQUENCE</scope>
    <source>
        <strain evidence="1">MT110</strain>
    </source>
</reference>
<gene>
    <name evidence="1" type="ORF">FRZ06_02550</name>
</gene>
<proteinExistence type="predicted"/>
<accession>A0ACD1A7G1</accession>
<sequence>MIIIGEKLNSTLKAIRPAIESYDAEAVADLAKKQYEAGATFIDINAGVFVDDEPERLAWLAKTVQEAIDAPLAIDSPDANAIKKALEVNKNSKVMINSITDEPKRFNEIAPLVAEYKTSIIALCMDSTGMPETVKDRVSIAESLIEKLTKEGVSISDIYIDPLVRPISTGIHYGNVAIETIREVKTQFPDVHIACGLSNISFSLPARKLINQAFLVAAIGAGMDGAIIDPLDKKLMSMIYASEALFGKDDYCRTYLKKYRSGEIEA</sequence>
<evidence type="ECO:0000313" key="1">
    <source>
        <dbReference type="EMBL" id="QOX62314.1"/>
    </source>
</evidence>
<name>A0ACD1A7G1_9FIRM</name>
<protein>
    <submittedName>
        <fullName evidence="1">Methyltetrahydrofolate cobalamin methyltransferase</fullName>
    </submittedName>
</protein>